<organism evidence="3 4">
    <name type="scientific">Marihabitans asiaticum</name>
    <dbReference type="NCBI Taxonomy" id="415218"/>
    <lineage>
        <taxon>Bacteria</taxon>
        <taxon>Bacillati</taxon>
        <taxon>Actinomycetota</taxon>
        <taxon>Actinomycetes</taxon>
        <taxon>Micrococcales</taxon>
        <taxon>Intrasporangiaceae</taxon>
        <taxon>Marihabitans</taxon>
    </lineage>
</organism>
<feature type="domain" description="Glycosyltransferase 2-like" evidence="2">
    <location>
        <begin position="5"/>
        <end position="142"/>
    </location>
</feature>
<evidence type="ECO:0000256" key="1">
    <source>
        <dbReference type="SAM" id="Coils"/>
    </source>
</evidence>
<dbReference type="InterPro" id="IPR001173">
    <property type="entry name" value="Glyco_trans_2-like"/>
</dbReference>
<dbReference type="EMBL" id="VIUW01000001">
    <property type="protein sequence ID" value="TWD16969.1"/>
    <property type="molecule type" value="Genomic_DNA"/>
</dbReference>
<dbReference type="PANTHER" id="PTHR22916:SF3">
    <property type="entry name" value="UDP-GLCNAC:BETAGAL BETA-1,3-N-ACETYLGLUCOSAMINYLTRANSFERASE-LIKE PROTEIN 1"/>
    <property type="match status" value="1"/>
</dbReference>
<protein>
    <submittedName>
        <fullName evidence="3">Glycosyl transferase family 2</fullName>
    </submittedName>
</protein>
<name>A0A560WH22_9MICO</name>
<dbReference type="PANTHER" id="PTHR22916">
    <property type="entry name" value="GLYCOSYLTRANSFERASE"/>
    <property type="match status" value="1"/>
</dbReference>
<dbReference type="Pfam" id="PF00535">
    <property type="entry name" value="Glycos_transf_2"/>
    <property type="match status" value="1"/>
</dbReference>
<reference evidence="3 4" key="1">
    <citation type="submission" date="2019-06" db="EMBL/GenBank/DDBJ databases">
        <title>Sequencing the genomes of 1000 actinobacteria strains.</title>
        <authorList>
            <person name="Klenk H.-P."/>
        </authorList>
    </citation>
    <scope>NUCLEOTIDE SEQUENCE [LARGE SCALE GENOMIC DNA]</scope>
    <source>
        <strain evidence="3 4">DSM 18935</strain>
    </source>
</reference>
<proteinExistence type="predicted"/>
<keyword evidence="4" id="KW-1185">Reference proteome</keyword>
<keyword evidence="1" id="KW-0175">Coiled coil</keyword>
<gene>
    <name evidence="3" type="ORF">FB557_0519</name>
</gene>
<dbReference type="RefSeq" id="WP_144855345.1">
    <property type="nucleotide sequence ID" value="NZ_BAAAYT010000002.1"/>
</dbReference>
<sequence length="428" mass="47859">MAEVSIIVTTYNIEDYVEQSLASVAAQTLSDIEVLVVDDGSSDSTPQKIADFCAGDPRFVPVLLEENSPGGVATAANAGLDRATGTWVGFVDGDDYVEPTMFEKLHSAALTHGADLAMCEYQEEVDGTGERRAPADAHRWAQLSDPHYVLDVPTTHTFLRFIAVPWRKLYRRELLERESIRFPVSDGFFEDNPFHWFALVSADSIAVVPEVLCYHRVARAGQTMATADERLFHIFHHHDTIHTWLASRGLLDLYQIPLLGWVISQMEWISRRTPPELRRRLFDILVPIFGEYSEQTIARALQENNKGAATHRLAKAVAKREFGSFARCLSTRPGSDNPLVTAAFHLRHSGVRHTASLTRRYARNAIAGGQVASYANRIRSRRSDAGGRDVMFGLVVIEKRLARMEQQLDSVERRLASFEGGRDGDRPA</sequence>
<dbReference type="Proteomes" id="UP000315628">
    <property type="component" value="Unassembled WGS sequence"/>
</dbReference>
<dbReference type="Gene3D" id="3.90.550.10">
    <property type="entry name" value="Spore Coat Polysaccharide Biosynthesis Protein SpsA, Chain A"/>
    <property type="match status" value="1"/>
</dbReference>
<dbReference type="CDD" id="cd00761">
    <property type="entry name" value="Glyco_tranf_GTA_type"/>
    <property type="match status" value="1"/>
</dbReference>
<evidence type="ECO:0000259" key="2">
    <source>
        <dbReference type="Pfam" id="PF00535"/>
    </source>
</evidence>
<evidence type="ECO:0000313" key="3">
    <source>
        <dbReference type="EMBL" id="TWD16969.1"/>
    </source>
</evidence>
<dbReference type="OrthoDB" id="3171021at2"/>
<accession>A0A560WH22</accession>
<dbReference type="SUPFAM" id="SSF53448">
    <property type="entry name" value="Nucleotide-diphospho-sugar transferases"/>
    <property type="match status" value="1"/>
</dbReference>
<dbReference type="GO" id="GO:0016758">
    <property type="term" value="F:hexosyltransferase activity"/>
    <property type="evidence" value="ECO:0007669"/>
    <property type="project" value="UniProtKB-ARBA"/>
</dbReference>
<dbReference type="InterPro" id="IPR029044">
    <property type="entry name" value="Nucleotide-diphossugar_trans"/>
</dbReference>
<evidence type="ECO:0000313" key="4">
    <source>
        <dbReference type="Proteomes" id="UP000315628"/>
    </source>
</evidence>
<feature type="coiled-coil region" evidence="1">
    <location>
        <begin position="394"/>
        <end position="421"/>
    </location>
</feature>
<keyword evidence="3" id="KW-0808">Transferase</keyword>
<comment type="caution">
    <text evidence="3">The sequence shown here is derived from an EMBL/GenBank/DDBJ whole genome shotgun (WGS) entry which is preliminary data.</text>
</comment>
<dbReference type="AlphaFoldDB" id="A0A560WH22"/>